<comment type="caution">
    <text evidence="4">The sequence shown here is derived from an EMBL/GenBank/DDBJ whole genome shotgun (WGS) entry which is preliminary data.</text>
</comment>
<dbReference type="EMBL" id="WJBH02000007">
    <property type="protein sequence ID" value="KAI9555929.1"/>
    <property type="molecule type" value="Genomic_DNA"/>
</dbReference>
<feature type="compositionally biased region" description="Low complexity" evidence="2">
    <location>
        <begin position="134"/>
        <end position="147"/>
    </location>
</feature>
<dbReference type="InterPro" id="IPR002104">
    <property type="entry name" value="Integrase_catalytic"/>
</dbReference>
<gene>
    <name evidence="4" type="ORF">GHT06_018466</name>
</gene>
<organism evidence="4 5">
    <name type="scientific">Daphnia sinensis</name>
    <dbReference type="NCBI Taxonomy" id="1820382"/>
    <lineage>
        <taxon>Eukaryota</taxon>
        <taxon>Metazoa</taxon>
        <taxon>Ecdysozoa</taxon>
        <taxon>Arthropoda</taxon>
        <taxon>Crustacea</taxon>
        <taxon>Branchiopoda</taxon>
        <taxon>Diplostraca</taxon>
        <taxon>Cladocera</taxon>
        <taxon>Anomopoda</taxon>
        <taxon>Daphniidae</taxon>
        <taxon>Daphnia</taxon>
        <taxon>Daphnia similis group</taxon>
    </lineage>
</organism>
<dbReference type="PANTHER" id="PTHR35617">
    <property type="entry name" value="PHAGE_INTEGRASE DOMAIN-CONTAINING PROTEIN"/>
    <property type="match status" value="1"/>
</dbReference>
<protein>
    <recommendedName>
        <fullName evidence="3">Tyr recombinase domain-containing protein</fullName>
    </recommendedName>
</protein>
<evidence type="ECO:0000256" key="2">
    <source>
        <dbReference type="SAM" id="MobiDB-lite"/>
    </source>
</evidence>
<dbReference type="SUPFAM" id="SSF56349">
    <property type="entry name" value="DNA breaking-rejoining enzymes"/>
    <property type="match status" value="1"/>
</dbReference>
<evidence type="ECO:0000259" key="3">
    <source>
        <dbReference type="PROSITE" id="PS51898"/>
    </source>
</evidence>
<sequence>MLLLGLDDSVYRRLKELKNSAATKEKIDNKENEMRAVQFKILDLVRPILFICETSEESVRNAAKVAIKQWAHAFFTSTDYRRNSLLKQTNPSFVAMLKREKNFDEKEFDMLFGDSFLKALLKTAKADAVLAAIPNGRSGGPSNRPSSGGRGGRGYHATGNIQVSRFNGSQQQSGRGGFHFANHHQPFIHRGGSRGGFSNGRLQGCQRPFRGDRFYNKSYKVQSIPGTDYGIPGTRHLIIYSDACLSGWGGHCNGVTTRAPWCNDDHTRHINDLQLMAAFNCLKSFAPHATNISVLLSHSFNGIAVEMMMWCESRFISSRLNLNPMSSDLTFSTINVARLMLSSTLTAIDGFPIGKHPLVTKLMDGIFNLILPKPRYHSTCNVDIVLHYLKSLSENENLNLSQTSKKLAILLALTTLLRVSEIASIARLSINFVDDKVSFSLSKPRKAQHDGARHSFSLQKYLEEPKLCPVSCLGHYIYLTGTARNDSNSELLLMATVRPFKAVTGSIVGRWIKSILTEAGVDPIFSAHSARGAVA</sequence>
<accession>A0AAD5PT64</accession>
<evidence type="ECO:0000256" key="1">
    <source>
        <dbReference type="ARBA" id="ARBA00023172"/>
    </source>
</evidence>
<dbReference type="CDD" id="cd09275">
    <property type="entry name" value="RNase_HI_RT_DIRS1"/>
    <property type="match status" value="1"/>
</dbReference>
<dbReference type="Proteomes" id="UP000820818">
    <property type="component" value="Linkage Group LG7"/>
</dbReference>
<feature type="domain" description="Tyr recombinase" evidence="3">
    <location>
        <begin position="387"/>
        <end position="535"/>
    </location>
</feature>
<evidence type="ECO:0000313" key="5">
    <source>
        <dbReference type="Proteomes" id="UP000820818"/>
    </source>
</evidence>
<dbReference type="Gene3D" id="1.10.443.10">
    <property type="entry name" value="Intergrase catalytic core"/>
    <property type="match status" value="1"/>
</dbReference>
<dbReference type="InterPro" id="IPR013762">
    <property type="entry name" value="Integrase-like_cat_sf"/>
</dbReference>
<reference evidence="4 5" key="1">
    <citation type="submission" date="2022-05" db="EMBL/GenBank/DDBJ databases">
        <title>A multi-omics perspective on studying reproductive biology in Daphnia sinensis.</title>
        <authorList>
            <person name="Jia J."/>
        </authorList>
    </citation>
    <scope>NUCLEOTIDE SEQUENCE [LARGE SCALE GENOMIC DNA]</scope>
    <source>
        <strain evidence="4 5">WSL</strain>
    </source>
</reference>
<keyword evidence="5" id="KW-1185">Reference proteome</keyword>
<dbReference type="PROSITE" id="PS51898">
    <property type="entry name" value="TYR_RECOMBINASE"/>
    <property type="match status" value="1"/>
</dbReference>
<dbReference type="AlphaFoldDB" id="A0AAD5PT64"/>
<evidence type="ECO:0000313" key="4">
    <source>
        <dbReference type="EMBL" id="KAI9555929.1"/>
    </source>
</evidence>
<name>A0AAD5PT64_9CRUS</name>
<dbReference type="GO" id="GO:0003677">
    <property type="term" value="F:DNA binding"/>
    <property type="evidence" value="ECO:0007669"/>
    <property type="project" value="InterPro"/>
</dbReference>
<dbReference type="PANTHER" id="PTHR35617:SF3">
    <property type="entry name" value="CORE-BINDING (CB) DOMAIN-CONTAINING PROTEIN"/>
    <property type="match status" value="1"/>
</dbReference>
<proteinExistence type="predicted"/>
<feature type="region of interest" description="Disordered" evidence="2">
    <location>
        <begin position="134"/>
        <end position="158"/>
    </location>
</feature>
<keyword evidence="1" id="KW-0233">DNA recombination</keyword>
<dbReference type="InterPro" id="IPR011010">
    <property type="entry name" value="DNA_brk_join_enz"/>
</dbReference>
<dbReference type="GO" id="GO:0015074">
    <property type="term" value="P:DNA integration"/>
    <property type="evidence" value="ECO:0007669"/>
    <property type="project" value="InterPro"/>
</dbReference>
<dbReference type="GO" id="GO:0006310">
    <property type="term" value="P:DNA recombination"/>
    <property type="evidence" value="ECO:0007669"/>
    <property type="project" value="UniProtKB-KW"/>
</dbReference>